<dbReference type="GO" id="GO:0050660">
    <property type="term" value="F:flavin adenine dinucleotide binding"/>
    <property type="evidence" value="ECO:0007669"/>
    <property type="project" value="InterPro"/>
</dbReference>
<dbReference type="PROSITE" id="PS00624">
    <property type="entry name" value="GMC_OXRED_2"/>
    <property type="match status" value="1"/>
</dbReference>
<dbReference type="InterPro" id="IPR012132">
    <property type="entry name" value="GMC_OxRdtase"/>
</dbReference>
<dbReference type="Pfam" id="PF00732">
    <property type="entry name" value="GMC_oxred_N"/>
    <property type="match status" value="1"/>
</dbReference>
<evidence type="ECO:0000313" key="5">
    <source>
        <dbReference type="EMBL" id="KZT03332.1"/>
    </source>
</evidence>
<comment type="similarity">
    <text evidence="2">Belongs to the GMC oxidoreductase family.</text>
</comment>
<dbReference type="STRING" id="1314785.A0A165CRY8"/>
<gene>
    <name evidence="5" type="ORF">LAESUDRAFT_716333</name>
</gene>
<dbReference type="InterPro" id="IPR007867">
    <property type="entry name" value="GMC_OxRtase_C"/>
</dbReference>
<evidence type="ECO:0000256" key="1">
    <source>
        <dbReference type="ARBA" id="ARBA00001974"/>
    </source>
</evidence>
<evidence type="ECO:0000259" key="4">
    <source>
        <dbReference type="PROSITE" id="PS00624"/>
    </source>
</evidence>
<dbReference type="InterPro" id="IPR000172">
    <property type="entry name" value="GMC_OxRdtase_N"/>
</dbReference>
<accession>A0A165CRY8</accession>
<proteinExistence type="inferred from homology"/>
<dbReference type="Gene3D" id="3.50.50.60">
    <property type="entry name" value="FAD/NAD(P)-binding domain"/>
    <property type="match status" value="3"/>
</dbReference>
<dbReference type="PANTHER" id="PTHR11552:SF78">
    <property type="entry name" value="GLUCOSE-METHANOL-CHOLINE OXIDOREDUCTASE N-TERMINAL DOMAIN-CONTAINING PROTEIN"/>
    <property type="match status" value="1"/>
</dbReference>
<dbReference type="GO" id="GO:0016614">
    <property type="term" value="F:oxidoreductase activity, acting on CH-OH group of donors"/>
    <property type="evidence" value="ECO:0007669"/>
    <property type="project" value="InterPro"/>
</dbReference>
<dbReference type="RefSeq" id="XP_040761072.1">
    <property type="nucleotide sequence ID" value="XM_040907243.1"/>
</dbReference>
<feature type="binding site" evidence="3">
    <location>
        <position position="215"/>
    </location>
    <ligand>
        <name>FAD</name>
        <dbReference type="ChEBI" id="CHEBI:57692"/>
    </ligand>
</feature>
<dbReference type="PANTHER" id="PTHR11552">
    <property type="entry name" value="GLUCOSE-METHANOL-CHOLINE GMC OXIDOREDUCTASE"/>
    <property type="match status" value="1"/>
</dbReference>
<reference evidence="5 6" key="1">
    <citation type="journal article" date="2016" name="Mol. Biol. Evol.">
        <title>Comparative Genomics of Early-Diverging Mushroom-Forming Fungi Provides Insights into the Origins of Lignocellulose Decay Capabilities.</title>
        <authorList>
            <person name="Nagy L.G."/>
            <person name="Riley R."/>
            <person name="Tritt A."/>
            <person name="Adam C."/>
            <person name="Daum C."/>
            <person name="Floudas D."/>
            <person name="Sun H."/>
            <person name="Yadav J.S."/>
            <person name="Pangilinan J."/>
            <person name="Larsson K.H."/>
            <person name="Matsuura K."/>
            <person name="Barry K."/>
            <person name="Labutti K."/>
            <person name="Kuo R."/>
            <person name="Ohm R.A."/>
            <person name="Bhattacharya S.S."/>
            <person name="Shirouzu T."/>
            <person name="Yoshinaga Y."/>
            <person name="Martin F.M."/>
            <person name="Grigoriev I.V."/>
            <person name="Hibbett D.S."/>
        </authorList>
    </citation>
    <scope>NUCLEOTIDE SEQUENCE [LARGE SCALE GENOMIC DNA]</scope>
    <source>
        <strain evidence="5 6">93-53</strain>
    </source>
</reference>
<comment type="cofactor">
    <cofactor evidence="1 3">
        <name>FAD</name>
        <dbReference type="ChEBI" id="CHEBI:57692"/>
    </cofactor>
</comment>
<keyword evidence="6" id="KW-1185">Reference proteome</keyword>
<evidence type="ECO:0000256" key="3">
    <source>
        <dbReference type="PIRSR" id="PIRSR000137-2"/>
    </source>
</evidence>
<dbReference type="Gene3D" id="3.30.560.10">
    <property type="entry name" value="Glucose Oxidase, domain 3"/>
    <property type="match status" value="3"/>
</dbReference>
<name>A0A165CRY8_9APHY</name>
<sequence>MNQPAGLEVDIIVAGGGTGGCVLASRLAEEFPDLSILIVEAGPSTQDGVAHVQPARYRSHMRPDTTAIKFYASKGSEYLDGRSVTVPTAQCLGGGSSVNWMMYARACASDYDEWENMETYQIESGKETHGDSGPLKVSWGGYLGNLERQFLDVAAMYDPERGSTDDVNAMTECNVYGRWPKWIDATNGRRQDVPHHYLHKLLNSTKLTVATEHVVKRVIFKNERAVGVEYVSKHGSEAGDKQQIHTVHARRLVVISAGAFGSPGILERSGIGGEKLLRDLDIDTIVDLPGVGENYNDHVGIFPPYVVDDKAVTHDALERNDPNEVDKWNTQWFKDGTGMMAANGIDAGIKLRPTMQELQDIGPDFHSRWAQDFEDATDRPVMWFGTGACKDELALLRWLYKRSREFARRLPYYRGEYLPDHPNFAPHSAAACRASAQPVEMSAQNLVFTEEDDRAIDDYIRICAMKARDKDGVVDSQLNVYGVQGLKVADMSIAPANVASNTYSTALVIGEKVAQIIIEELRSHIPLSRL</sequence>
<dbReference type="GeneID" id="63824272"/>
<dbReference type="Proteomes" id="UP000076871">
    <property type="component" value="Unassembled WGS sequence"/>
</dbReference>
<organism evidence="5 6">
    <name type="scientific">Laetiporus sulphureus 93-53</name>
    <dbReference type="NCBI Taxonomy" id="1314785"/>
    <lineage>
        <taxon>Eukaryota</taxon>
        <taxon>Fungi</taxon>
        <taxon>Dikarya</taxon>
        <taxon>Basidiomycota</taxon>
        <taxon>Agaricomycotina</taxon>
        <taxon>Agaricomycetes</taxon>
        <taxon>Polyporales</taxon>
        <taxon>Laetiporus</taxon>
    </lineage>
</organism>
<keyword evidence="3" id="KW-0274">FAD</keyword>
<evidence type="ECO:0000313" key="6">
    <source>
        <dbReference type="Proteomes" id="UP000076871"/>
    </source>
</evidence>
<dbReference type="SUPFAM" id="SSF51905">
    <property type="entry name" value="FAD/NAD(P)-binding domain"/>
    <property type="match status" value="1"/>
</dbReference>
<dbReference type="PIRSF" id="PIRSF000137">
    <property type="entry name" value="Alcohol_oxidase"/>
    <property type="match status" value="1"/>
</dbReference>
<dbReference type="InterPro" id="IPR036188">
    <property type="entry name" value="FAD/NAD-bd_sf"/>
</dbReference>
<dbReference type="InParanoid" id="A0A165CRY8"/>
<dbReference type="EMBL" id="KV427645">
    <property type="protein sequence ID" value="KZT03332.1"/>
    <property type="molecule type" value="Genomic_DNA"/>
</dbReference>
<feature type="domain" description="Glucose-methanol-choline oxidoreductase N-terminal" evidence="4">
    <location>
        <begin position="258"/>
        <end position="272"/>
    </location>
</feature>
<protein>
    <submittedName>
        <fullName evidence="5">GMC oxidoreductase</fullName>
    </submittedName>
</protein>
<evidence type="ECO:0000256" key="2">
    <source>
        <dbReference type="ARBA" id="ARBA00010790"/>
    </source>
</evidence>
<dbReference type="Pfam" id="PF05199">
    <property type="entry name" value="GMC_oxred_C"/>
    <property type="match status" value="1"/>
</dbReference>
<dbReference type="AlphaFoldDB" id="A0A165CRY8"/>
<dbReference type="OrthoDB" id="269227at2759"/>
<keyword evidence="3" id="KW-0285">Flavoprotein</keyword>